<dbReference type="AlphaFoldDB" id="A0A6T1D4R8"/>
<feature type="compositionally biased region" description="Low complexity" evidence="1">
    <location>
        <begin position="1"/>
        <end position="11"/>
    </location>
</feature>
<feature type="region of interest" description="Disordered" evidence="1">
    <location>
        <begin position="1"/>
        <end position="22"/>
    </location>
</feature>
<feature type="compositionally biased region" description="Basic residues" evidence="1">
    <location>
        <begin position="144"/>
        <end position="156"/>
    </location>
</feature>
<dbReference type="GO" id="GO:0004622">
    <property type="term" value="F:phosphatidylcholine lysophospholipase activity"/>
    <property type="evidence" value="ECO:0007669"/>
    <property type="project" value="TreeGrafter"/>
</dbReference>
<evidence type="ECO:0000313" key="4">
    <source>
        <dbReference type="EMBL" id="CAE4602331.1"/>
    </source>
</evidence>
<gene>
    <name evidence="3" type="ORF">AMON00008_LOCUS29640</name>
    <name evidence="4" type="ORF">AMON00008_LOCUS29641</name>
    <name evidence="5" type="ORF">AMON00008_LOCUS29642</name>
</gene>
<feature type="compositionally biased region" description="Basic residues" evidence="1">
    <location>
        <begin position="12"/>
        <end position="22"/>
    </location>
</feature>
<proteinExistence type="predicted"/>
<evidence type="ECO:0000256" key="1">
    <source>
        <dbReference type="SAM" id="MobiDB-lite"/>
    </source>
</evidence>
<protein>
    <recommendedName>
        <fullName evidence="2">SGNH hydrolase-type esterase domain-containing protein</fullName>
    </recommendedName>
</protein>
<reference evidence="4" key="1">
    <citation type="submission" date="2021-01" db="EMBL/GenBank/DDBJ databases">
        <authorList>
            <person name="Corre E."/>
            <person name="Pelletier E."/>
            <person name="Niang G."/>
            <person name="Scheremetjew M."/>
            <person name="Finn R."/>
            <person name="Kale V."/>
            <person name="Holt S."/>
            <person name="Cochrane G."/>
            <person name="Meng A."/>
            <person name="Brown T."/>
            <person name="Cohen L."/>
        </authorList>
    </citation>
    <scope>NUCLEOTIDE SEQUENCE</scope>
    <source>
        <strain evidence="4">CCMP3105</strain>
    </source>
</reference>
<dbReference type="InterPro" id="IPR051532">
    <property type="entry name" value="Ester_Hydrolysis_Enzymes"/>
</dbReference>
<dbReference type="Pfam" id="PF13472">
    <property type="entry name" value="Lipase_GDSL_2"/>
    <property type="match status" value="1"/>
</dbReference>
<organism evidence="4">
    <name type="scientific">Alexandrium monilatum</name>
    <dbReference type="NCBI Taxonomy" id="311494"/>
    <lineage>
        <taxon>Eukaryota</taxon>
        <taxon>Sar</taxon>
        <taxon>Alveolata</taxon>
        <taxon>Dinophyceae</taxon>
        <taxon>Gonyaulacales</taxon>
        <taxon>Pyrocystaceae</taxon>
        <taxon>Alexandrium</taxon>
    </lineage>
</organism>
<dbReference type="EMBL" id="HBNR01042618">
    <property type="protein sequence ID" value="CAE4602331.1"/>
    <property type="molecule type" value="Transcribed_RNA"/>
</dbReference>
<evidence type="ECO:0000259" key="2">
    <source>
        <dbReference type="Pfam" id="PF13472"/>
    </source>
</evidence>
<feature type="region of interest" description="Disordered" evidence="1">
    <location>
        <begin position="181"/>
        <end position="211"/>
    </location>
</feature>
<dbReference type="InterPro" id="IPR013830">
    <property type="entry name" value="SGNH_hydro"/>
</dbReference>
<feature type="domain" description="SGNH hydrolase-type esterase" evidence="2">
    <location>
        <begin position="267"/>
        <end position="457"/>
    </location>
</feature>
<dbReference type="InterPro" id="IPR036514">
    <property type="entry name" value="SGNH_hydro_sf"/>
</dbReference>
<accession>A0A6T1D4R8</accession>
<feature type="region of interest" description="Disordered" evidence="1">
    <location>
        <begin position="133"/>
        <end position="156"/>
    </location>
</feature>
<dbReference type="EMBL" id="HBNR01042617">
    <property type="protein sequence ID" value="CAE4602330.1"/>
    <property type="molecule type" value="Transcribed_RNA"/>
</dbReference>
<evidence type="ECO:0000313" key="5">
    <source>
        <dbReference type="EMBL" id="CAE4602333.1"/>
    </source>
</evidence>
<sequence length="541" mass="56595">MWRPWRGGLLRPRPRKRREPRRRSRALVALAAPPAATAVAAAAPAVAAAATAAAADGVAAPLLLCRARPCALGGTTQRPANGMRTFAGGGNGHKLCKWQLRPRSGNRGRASRSWRRVAVPCLAVRSGAPAAARAASASSARGRSEHRRTSAAHTTRHAVSVCAAEDSVEVVADEAAVRTRLPRPSRTVSPPPATHAISPARERASGRTATPTVARRGLSLVRTVAAARASGPSPPPLSVLNRMPVSFHSSLSSPPCGGTGRPHRILCYGDSLTVGFSDEGRRYEPYGRALSEALGGLVAAGCEVSICGHSGHTAAEMVAHLDAAVVEDVGGMIGKGLRRILEEEPTPDLVLLMAGTNDIGRDSHPQAILDDICRLHAVCHACGVRTVALVPPPAPRTAAGSAWETRRRQLAGLLTSWARSGHASGVAALLEPGELVPSAKGSCLWDPDGLHLAPAGSWLLGQRLALRIAPMLPSNRALVKSSSADTLPQQTAMPLTQHRGRAKAVSDGFREVPESIVKQSPDTKRMGKVTGEVSLQFATGY</sequence>
<name>A0A6T1D4R8_9DINO</name>
<dbReference type="SUPFAM" id="SSF52266">
    <property type="entry name" value="SGNH hydrolase"/>
    <property type="match status" value="1"/>
</dbReference>
<dbReference type="PANTHER" id="PTHR30383">
    <property type="entry name" value="THIOESTERASE 1/PROTEASE 1/LYSOPHOSPHOLIPASE L1"/>
    <property type="match status" value="1"/>
</dbReference>
<dbReference type="EMBL" id="HBNR01042619">
    <property type="protein sequence ID" value="CAE4602333.1"/>
    <property type="molecule type" value="Transcribed_RNA"/>
</dbReference>
<dbReference type="CDD" id="cd00229">
    <property type="entry name" value="SGNH_hydrolase"/>
    <property type="match status" value="1"/>
</dbReference>
<dbReference type="PANTHER" id="PTHR30383:SF5">
    <property type="entry name" value="SGNH HYDROLASE-TYPE ESTERASE DOMAIN-CONTAINING PROTEIN"/>
    <property type="match status" value="1"/>
</dbReference>
<evidence type="ECO:0000313" key="3">
    <source>
        <dbReference type="EMBL" id="CAE4602330.1"/>
    </source>
</evidence>
<dbReference type="Gene3D" id="3.40.50.1110">
    <property type="entry name" value="SGNH hydrolase"/>
    <property type="match status" value="1"/>
</dbReference>